<proteinExistence type="predicted"/>
<organism evidence="1 2">
    <name type="scientific">Rickettsia tillamookensis</name>
    <dbReference type="NCBI Taxonomy" id="2761623"/>
    <lineage>
        <taxon>Bacteria</taxon>
        <taxon>Pseudomonadati</taxon>
        <taxon>Pseudomonadota</taxon>
        <taxon>Alphaproteobacteria</taxon>
        <taxon>Rickettsiales</taxon>
        <taxon>Rickettsiaceae</taxon>
        <taxon>Rickettsieae</taxon>
        <taxon>Rickettsia</taxon>
        <taxon>spotted fever group</taxon>
    </lineage>
</organism>
<dbReference type="EMBL" id="CP060138">
    <property type="protein sequence ID" value="QQV75259.1"/>
    <property type="molecule type" value="Genomic_DNA"/>
</dbReference>
<dbReference type="Proteomes" id="UP000595296">
    <property type="component" value="Chromosome"/>
</dbReference>
<keyword evidence="2" id="KW-1185">Reference proteome</keyword>
<gene>
    <name evidence="1" type="ORF">H6P87_00811</name>
</gene>
<name>A0A9E6MI53_9RICK</name>
<sequence length="89" mass="9969">MTQACILKPDTKGRITLGKLAKGVSSFHVIVNSKKGQIILEPYTEIPLKESWLFNNKKALTQLNNGIKDSGKGQVKFIEDFSKYLDDDL</sequence>
<evidence type="ECO:0000313" key="1">
    <source>
        <dbReference type="EMBL" id="QQV75259.1"/>
    </source>
</evidence>
<dbReference type="RefSeq" id="WP_202068441.1">
    <property type="nucleotide sequence ID" value="NZ_CP060138.2"/>
</dbReference>
<protein>
    <submittedName>
        <fullName evidence="1">Uncharacterized protein</fullName>
    </submittedName>
</protein>
<accession>A0A9E6MI53</accession>
<reference evidence="1 2" key="1">
    <citation type="journal article" date="2021" name="Int. J. Syst. Evol. Microbiol.">
        <title>Characterization of a novel transitional group Rickettsia species (Rickettsia tillamookensis sp. nov.) from the western black-legged tick, Ixodes pacificus.</title>
        <authorList>
            <person name="Gauthier D.T."/>
            <person name="Karpathy S.E."/>
            <person name="Grizzard S.L."/>
            <person name="Batra D."/>
            <person name="Rowe L.A."/>
            <person name="Paddock C.D."/>
        </authorList>
    </citation>
    <scope>NUCLEOTIDE SEQUENCE [LARGE SCALE GENOMIC DNA]</scope>
    <source>
        <strain evidence="1 2">Tillamook 23</strain>
    </source>
</reference>
<evidence type="ECO:0000313" key="2">
    <source>
        <dbReference type="Proteomes" id="UP000595296"/>
    </source>
</evidence>